<dbReference type="Pfam" id="PF13532">
    <property type="entry name" value="2OG-FeII_Oxy_2"/>
    <property type="match status" value="1"/>
</dbReference>
<dbReference type="FunFam" id="2.60.120.590:FF:000004">
    <property type="entry name" value="DNA oxidative demethylase ALKBH2"/>
    <property type="match status" value="1"/>
</dbReference>
<keyword evidence="4" id="KW-0460">Magnesium</keyword>
<evidence type="ECO:0000313" key="12">
    <source>
        <dbReference type="Proteomes" id="UP000288212"/>
    </source>
</evidence>
<feature type="binding site" evidence="9">
    <location>
        <position position="184"/>
    </location>
    <ligand>
        <name>2-oxoglutarate</name>
        <dbReference type="ChEBI" id="CHEBI:16810"/>
    </ligand>
</feature>
<dbReference type="GO" id="GO:0008198">
    <property type="term" value="F:ferrous iron binding"/>
    <property type="evidence" value="ECO:0007669"/>
    <property type="project" value="TreeGrafter"/>
</dbReference>
<dbReference type="SUPFAM" id="SSF51197">
    <property type="entry name" value="Clavaminate synthase-like"/>
    <property type="match status" value="1"/>
</dbReference>
<keyword evidence="6" id="KW-0560">Oxidoreductase</keyword>
<feature type="binding site" evidence="9">
    <location>
        <position position="99"/>
    </location>
    <ligand>
        <name>2-oxoglutarate</name>
        <dbReference type="ChEBI" id="CHEBI:16810"/>
    </ligand>
</feature>
<evidence type="ECO:0000313" key="11">
    <source>
        <dbReference type="EMBL" id="RUO22059.1"/>
    </source>
</evidence>
<name>A0A432VZF2_9GAMM</name>
<evidence type="ECO:0000256" key="4">
    <source>
        <dbReference type="ARBA" id="ARBA00022842"/>
    </source>
</evidence>
<dbReference type="OrthoDB" id="190276at2"/>
<dbReference type="InterPro" id="IPR037151">
    <property type="entry name" value="AlkB-like_sf"/>
</dbReference>
<dbReference type="PANTHER" id="PTHR31573:SF1">
    <property type="entry name" value="DNA OXIDATIVE DEMETHYLASE ALKBH2"/>
    <property type="match status" value="1"/>
</dbReference>
<evidence type="ECO:0000256" key="1">
    <source>
        <dbReference type="ARBA" id="ARBA00001954"/>
    </source>
</evidence>
<organism evidence="11 12">
    <name type="scientific">Aliidiomarina haloalkalitolerans</name>
    <dbReference type="NCBI Taxonomy" id="859059"/>
    <lineage>
        <taxon>Bacteria</taxon>
        <taxon>Pseudomonadati</taxon>
        <taxon>Pseudomonadota</taxon>
        <taxon>Gammaproteobacteria</taxon>
        <taxon>Alteromonadales</taxon>
        <taxon>Idiomarinaceae</taxon>
        <taxon>Aliidiomarina</taxon>
    </lineage>
</organism>
<keyword evidence="3" id="KW-0227">DNA damage</keyword>
<feature type="binding site" evidence="9">
    <location>
        <begin position="63"/>
        <end position="65"/>
    </location>
    <ligand>
        <name>substrate</name>
    </ligand>
</feature>
<dbReference type="Proteomes" id="UP000288212">
    <property type="component" value="Unassembled WGS sequence"/>
</dbReference>
<proteinExistence type="predicted"/>
<keyword evidence="8" id="KW-0234">DNA repair</keyword>
<dbReference type="Gene3D" id="2.60.120.590">
    <property type="entry name" value="Alpha-ketoglutarate-dependent dioxygenase AlkB-like"/>
    <property type="match status" value="1"/>
</dbReference>
<dbReference type="AlphaFoldDB" id="A0A432VZF2"/>
<dbReference type="InterPro" id="IPR032852">
    <property type="entry name" value="ALKBH2"/>
</dbReference>
<dbReference type="PANTHER" id="PTHR31573">
    <property type="entry name" value="ALPHA-KETOGLUTARATE-DEPENDENT DIOXYGENASE ALKB HOMOLOG 2"/>
    <property type="match status" value="1"/>
</dbReference>
<evidence type="ECO:0000256" key="2">
    <source>
        <dbReference type="ARBA" id="ARBA00022723"/>
    </source>
</evidence>
<feature type="binding site" evidence="9">
    <location>
        <position position="186"/>
    </location>
    <ligand>
        <name>2-oxoglutarate</name>
        <dbReference type="ChEBI" id="CHEBI:16810"/>
    </ligand>
</feature>
<evidence type="ECO:0000256" key="7">
    <source>
        <dbReference type="ARBA" id="ARBA00023004"/>
    </source>
</evidence>
<dbReference type="InterPro" id="IPR027450">
    <property type="entry name" value="AlkB-like"/>
</dbReference>
<evidence type="ECO:0000256" key="5">
    <source>
        <dbReference type="ARBA" id="ARBA00022964"/>
    </source>
</evidence>
<comment type="caution">
    <text evidence="11">The sequence shown here is derived from an EMBL/GenBank/DDBJ whole genome shotgun (WGS) entry which is preliminary data.</text>
</comment>
<dbReference type="RefSeq" id="WP_126791460.1">
    <property type="nucleotide sequence ID" value="NZ_PIPI01000001.1"/>
</dbReference>
<gene>
    <name evidence="11" type="ORF">CWE06_04305</name>
</gene>
<feature type="binding site" evidence="9">
    <location>
        <begin position="43"/>
        <end position="45"/>
    </location>
    <ligand>
        <name>substrate</name>
    </ligand>
</feature>
<feature type="binding site" evidence="9">
    <location>
        <position position="101"/>
    </location>
    <ligand>
        <name>2-oxoglutarate</name>
        <dbReference type="ChEBI" id="CHEBI:16810"/>
    </ligand>
</feature>
<reference evidence="11 12" key="1">
    <citation type="journal article" date="2011" name="Front. Microbiol.">
        <title>Genomic signatures of strain selection and enhancement in Bacillus atrophaeus var. globigii, a historical biowarfare simulant.</title>
        <authorList>
            <person name="Gibbons H.S."/>
            <person name="Broomall S.M."/>
            <person name="McNew L.A."/>
            <person name="Daligault H."/>
            <person name="Chapman C."/>
            <person name="Bruce D."/>
            <person name="Karavis M."/>
            <person name="Krepps M."/>
            <person name="McGregor P.A."/>
            <person name="Hong C."/>
            <person name="Park K.H."/>
            <person name="Akmal A."/>
            <person name="Feldman A."/>
            <person name="Lin J.S."/>
            <person name="Chang W.E."/>
            <person name="Higgs B.W."/>
            <person name="Demirev P."/>
            <person name="Lindquist J."/>
            <person name="Liem A."/>
            <person name="Fochler E."/>
            <person name="Read T.D."/>
            <person name="Tapia R."/>
            <person name="Johnson S."/>
            <person name="Bishop-Lilly K.A."/>
            <person name="Detter C."/>
            <person name="Han C."/>
            <person name="Sozhamannan S."/>
            <person name="Rosenzweig C.N."/>
            <person name="Skowronski E.W."/>
        </authorList>
    </citation>
    <scope>NUCLEOTIDE SEQUENCE [LARGE SCALE GENOMIC DNA]</scope>
    <source>
        <strain evidence="11 12">AK5</strain>
    </source>
</reference>
<dbReference type="GO" id="GO:0051747">
    <property type="term" value="F:cytosine C-5 DNA demethylase activity"/>
    <property type="evidence" value="ECO:0007669"/>
    <property type="project" value="TreeGrafter"/>
</dbReference>
<keyword evidence="2" id="KW-0479">Metal-binding</keyword>
<comment type="cofactor">
    <cofactor evidence="1">
        <name>Fe(2+)</name>
        <dbReference type="ChEBI" id="CHEBI:29033"/>
    </cofactor>
</comment>
<accession>A0A432VZF2</accession>
<keyword evidence="12" id="KW-1185">Reference proteome</keyword>
<evidence type="ECO:0000256" key="8">
    <source>
        <dbReference type="ARBA" id="ARBA00023204"/>
    </source>
</evidence>
<feature type="binding site" evidence="9">
    <location>
        <position position="168"/>
    </location>
    <ligand>
        <name>2-oxoglutarate</name>
        <dbReference type="ChEBI" id="CHEBI:16810"/>
    </ligand>
</feature>
<feature type="binding site" evidence="9">
    <location>
        <position position="180"/>
    </location>
    <ligand>
        <name>2-oxoglutarate</name>
        <dbReference type="ChEBI" id="CHEBI:16810"/>
    </ligand>
</feature>
<dbReference type="GO" id="GO:0006307">
    <property type="term" value="P:DNA alkylation repair"/>
    <property type="evidence" value="ECO:0007669"/>
    <property type="project" value="TreeGrafter"/>
</dbReference>
<evidence type="ECO:0000259" key="10">
    <source>
        <dbReference type="PROSITE" id="PS51471"/>
    </source>
</evidence>
<dbReference type="InterPro" id="IPR005123">
    <property type="entry name" value="Oxoglu/Fe-dep_dioxygenase_dom"/>
</dbReference>
<dbReference type="GO" id="GO:0035516">
    <property type="term" value="F:broad specificity oxidative DNA demethylase activity"/>
    <property type="evidence" value="ECO:0007669"/>
    <property type="project" value="TreeGrafter"/>
</dbReference>
<keyword evidence="7" id="KW-0408">Iron</keyword>
<feature type="binding site" evidence="9">
    <location>
        <position position="111"/>
    </location>
    <ligand>
        <name>2-oxoglutarate</name>
        <dbReference type="ChEBI" id="CHEBI:16810"/>
    </ligand>
</feature>
<keyword evidence="5 11" id="KW-0223">Dioxygenase</keyword>
<evidence type="ECO:0000256" key="6">
    <source>
        <dbReference type="ARBA" id="ARBA00023002"/>
    </source>
</evidence>
<evidence type="ECO:0000256" key="9">
    <source>
        <dbReference type="PIRSR" id="PIRSR632852-1"/>
    </source>
</evidence>
<protein>
    <submittedName>
        <fullName evidence="11">Alpha-ketoglutarate-dependent dioxygenase AlkB</fullName>
    </submittedName>
</protein>
<dbReference type="PROSITE" id="PS51471">
    <property type="entry name" value="FE2OG_OXY"/>
    <property type="match status" value="1"/>
</dbReference>
<sequence>MQIDIPDGQLFYYESWLEYEKAWSIFAALQHEIDWEEGQVFIFGRWHSIPRLQAWYGEPGLAYTYSGKQLLAKPWTPALHSIKRKLETCGYDFNSVLLNLYRDGSDKMGWHRDNERELGHQPVIASISLGAEREFQLRHKGSDQRVSLHLTHGSLLIMAGETQANWYHQLPQRKRCKAPRINLTFRSIITP</sequence>
<dbReference type="EMBL" id="PIPI01000001">
    <property type="protein sequence ID" value="RUO22059.1"/>
    <property type="molecule type" value="Genomic_DNA"/>
</dbReference>
<evidence type="ECO:0000256" key="3">
    <source>
        <dbReference type="ARBA" id="ARBA00022763"/>
    </source>
</evidence>
<feature type="domain" description="Fe2OG dioxygenase" evidence="10">
    <location>
        <begin position="92"/>
        <end position="189"/>
    </location>
</feature>